<protein>
    <submittedName>
        <fullName evidence="2">Uncharacterized protein</fullName>
    </submittedName>
</protein>
<sequence length="64" mass="7230">MLLRDRELGQSCVLQDARHGLRDQLLRRSSAFSARIRFTSGDQAALGSSRESQPDPKDMESREP</sequence>
<dbReference type="AlphaFoldDB" id="A0AB34FQC2"/>
<reference evidence="2" key="1">
    <citation type="submission" date="2023-01" db="EMBL/GenBank/DDBJ databases">
        <title>The growth and conidiation of Purpureocillium lavendulum are regulated by nitrogen source and histone H3K14 acetylation.</title>
        <authorList>
            <person name="Tang P."/>
            <person name="Han J."/>
            <person name="Zhang C."/>
            <person name="Tang P."/>
            <person name="Qi F."/>
            <person name="Zhang K."/>
            <person name="Liang L."/>
        </authorList>
    </citation>
    <scope>NUCLEOTIDE SEQUENCE</scope>
    <source>
        <strain evidence="2">YMF1.00683</strain>
    </source>
</reference>
<accession>A0AB34FQC2</accession>
<name>A0AB34FQC2_9HYPO</name>
<dbReference type="EMBL" id="JAQHRD010000004">
    <property type="protein sequence ID" value="KAJ6441733.1"/>
    <property type="molecule type" value="Genomic_DNA"/>
</dbReference>
<evidence type="ECO:0000313" key="3">
    <source>
        <dbReference type="Proteomes" id="UP001163105"/>
    </source>
</evidence>
<comment type="caution">
    <text evidence="2">The sequence shown here is derived from an EMBL/GenBank/DDBJ whole genome shotgun (WGS) entry which is preliminary data.</text>
</comment>
<feature type="region of interest" description="Disordered" evidence="1">
    <location>
        <begin position="40"/>
        <end position="64"/>
    </location>
</feature>
<feature type="compositionally biased region" description="Basic and acidic residues" evidence="1">
    <location>
        <begin position="52"/>
        <end position="64"/>
    </location>
</feature>
<organism evidence="2 3">
    <name type="scientific">Purpureocillium lavendulum</name>
    <dbReference type="NCBI Taxonomy" id="1247861"/>
    <lineage>
        <taxon>Eukaryota</taxon>
        <taxon>Fungi</taxon>
        <taxon>Dikarya</taxon>
        <taxon>Ascomycota</taxon>
        <taxon>Pezizomycotina</taxon>
        <taxon>Sordariomycetes</taxon>
        <taxon>Hypocreomycetidae</taxon>
        <taxon>Hypocreales</taxon>
        <taxon>Ophiocordycipitaceae</taxon>
        <taxon>Purpureocillium</taxon>
    </lineage>
</organism>
<proteinExistence type="predicted"/>
<gene>
    <name evidence="2" type="ORF">O9K51_05284</name>
</gene>
<dbReference type="Proteomes" id="UP001163105">
    <property type="component" value="Unassembled WGS sequence"/>
</dbReference>
<evidence type="ECO:0000256" key="1">
    <source>
        <dbReference type="SAM" id="MobiDB-lite"/>
    </source>
</evidence>
<keyword evidence="3" id="KW-1185">Reference proteome</keyword>
<evidence type="ECO:0000313" key="2">
    <source>
        <dbReference type="EMBL" id="KAJ6441733.1"/>
    </source>
</evidence>